<keyword evidence="4" id="KW-0028">Amino-acid biosynthesis</keyword>
<evidence type="ECO:0000256" key="7">
    <source>
        <dbReference type="ARBA" id="ARBA00049158"/>
    </source>
</evidence>
<gene>
    <name evidence="9" type="ORF">HUG10_03695</name>
</gene>
<dbReference type="PANTHER" id="PTHR21039:SF0">
    <property type="entry name" value="HISTIDINOL-PHOSPHATASE"/>
    <property type="match status" value="1"/>
</dbReference>
<dbReference type="PANTHER" id="PTHR21039">
    <property type="entry name" value="HISTIDINOL PHOSPHATASE-RELATED"/>
    <property type="match status" value="1"/>
</dbReference>
<name>A0A7D5KWI6_9EURY</name>
<dbReference type="KEGG" id="halg:HUG10_03695"/>
<dbReference type="Pfam" id="PF02811">
    <property type="entry name" value="PHP"/>
    <property type="match status" value="1"/>
</dbReference>
<evidence type="ECO:0000313" key="9">
    <source>
        <dbReference type="EMBL" id="QLG26698.1"/>
    </source>
</evidence>
<dbReference type="GeneID" id="56027906"/>
<comment type="similarity">
    <text evidence="2">Belongs to the PHP hydrolase family. HisK subfamily.</text>
</comment>
<sequence length="256" mass="28742">MHDFHAHSTYSDGSAFRPMLEAAVEAGLEGVGFADHCSLTTDPGWRRQRDRFARHFDLTYERRRAALEQLREEYDIAIYDAVEVDYEPGLEDDIRSFLAEGEFDYALGSVHYVGDHVAFASEDFSSPDAPEPAAFVADYYDAVIRLVESELFDVAAHVDLVEAHPQLAGLRSDEHVERLVDALAESRTVPEVNAKRAKRDGKPDFHPSDDLFDALVERGVRFTVGTDTHRPEEFAGRTESLRAFVDERGLDPVSPV</sequence>
<evidence type="ECO:0000256" key="1">
    <source>
        <dbReference type="ARBA" id="ARBA00004970"/>
    </source>
</evidence>
<evidence type="ECO:0000259" key="8">
    <source>
        <dbReference type="Pfam" id="PF02811"/>
    </source>
</evidence>
<dbReference type="EC" id="3.1.3.15" evidence="3"/>
<accession>A0A7D5KWI6</accession>
<dbReference type="InterPro" id="IPR010140">
    <property type="entry name" value="Histidinol_P_phosphatase_HisJ"/>
</dbReference>
<evidence type="ECO:0000256" key="2">
    <source>
        <dbReference type="ARBA" id="ARBA00009152"/>
    </source>
</evidence>
<proteinExistence type="inferred from homology"/>
<evidence type="ECO:0000256" key="5">
    <source>
        <dbReference type="ARBA" id="ARBA00022801"/>
    </source>
</evidence>
<dbReference type="Gene3D" id="3.20.20.140">
    <property type="entry name" value="Metal-dependent hydrolases"/>
    <property type="match status" value="1"/>
</dbReference>
<dbReference type="InterPro" id="IPR016195">
    <property type="entry name" value="Pol/histidinol_Pase-like"/>
</dbReference>
<dbReference type="SUPFAM" id="SSF89550">
    <property type="entry name" value="PHP domain-like"/>
    <property type="match status" value="1"/>
</dbReference>
<evidence type="ECO:0000313" key="10">
    <source>
        <dbReference type="Proteomes" id="UP000509750"/>
    </source>
</evidence>
<keyword evidence="10" id="KW-1185">Reference proteome</keyword>
<keyword evidence="6" id="KW-0368">Histidine biosynthesis</keyword>
<comment type="catalytic activity">
    <reaction evidence="7">
        <text>L-histidinol phosphate + H2O = L-histidinol + phosphate</text>
        <dbReference type="Rhea" id="RHEA:14465"/>
        <dbReference type="ChEBI" id="CHEBI:15377"/>
        <dbReference type="ChEBI" id="CHEBI:43474"/>
        <dbReference type="ChEBI" id="CHEBI:57699"/>
        <dbReference type="ChEBI" id="CHEBI:57980"/>
        <dbReference type="EC" id="3.1.3.15"/>
    </reaction>
</comment>
<dbReference type="GO" id="GO:0000105">
    <property type="term" value="P:L-histidine biosynthetic process"/>
    <property type="evidence" value="ECO:0007669"/>
    <property type="project" value="UniProtKB-UniPathway"/>
</dbReference>
<dbReference type="GO" id="GO:0005737">
    <property type="term" value="C:cytoplasm"/>
    <property type="evidence" value="ECO:0007669"/>
    <property type="project" value="TreeGrafter"/>
</dbReference>
<dbReference type="OrthoDB" id="9968at2157"/>
<keyword evidence="5" id="KW-0378">Hydrolase</keyword>
<evidence type="ECO:0000256" key="4">
    <source>
        <dbReference type="ARBA" id="ARBA00022605"/>
    </source>
</evidence>
<dbReference type="GO" id="GO:0004401">
    <property type="term" value="F:histidinol-phosphatase activity"/>
    <property type="evidence" value="ECO:0007669"/>
    <property type="project" value="UniProtKB-EC"/>
</dbReference>
<dbReference type="EMBL" id="CP058529">
    <property type="protein sequence ID" value="QLG26698.1"/>
    <property type="molecule type" value="Genomic_DNA"/>
</dbReference>
<dbReference type="Proteomes" id="UP000509750">
    <property type="component" value="Chromosome"/>
</dbReference>
<dbReference type="InterPro" id="IPR004013">
    <property type="entry name" value="PHP_dom"/>
</dbReference>
<evidence type="ECO:0000256" key="3">
    <source>
        <dbReference type="ARBA" id="ARBA00013085"/>
    </source>
</evidence>
<feature type="domain" description="PHP" evidence="8">
    <location>
        <begin position="3"/>
        <end position="193"/>
    </location>
</feature>
<dbReference type="AlphaFoldDB" id="A0A7D5KWI6"/>
<dbReference type="UniPathway" id="UPA00031">
    <property type="reaction ID" value="UER00013"/>
</dbReference>
<reference evidence="9 10" key="1">
    <citation type="submission" date="2020-07" db="EMBL/GenBank/DDBJ databases">
        <title>Gai3-2, isolated from salt lake.</title>
        <authorList>
            <person name="Cui H."/>
            <person name="Shi X."/>
        </authorList>
    </citation>
    <scope>NUCLEOTIDE SEQUENCE [LARGE SCALE GENOMIC DNA]</scope>
    <source>
        <strain evidence="9 10">Gai3-2</strain>
    </source>
</reference>
<evidence type="ECO:0000256" key="6">
    <source>
        <dbReference type="ARBA" id="ARBA00023102"/>
    </source>
</evidence>
<comment type="pathway">
    <text evidence="1">Amino-acid biosynthesis; L-histidine biosynthesis; L-histidine from 5-phospho-alpha-D-ribose 1-diphosphate: step 8/9.</text>
</comment>
<organism evidence="9 10">
    <name type="scientific">Halorarum halophilum</name>
    <dbReference type="NCBI Taxonomy" id="2743090"/>
    <lineage>
        <taxon>Archaea</taxon>
        <taxon>Methanobacteriati</taxon>
        <taxon>Methanobacteriota</taxon>
        <taxon>Stenosarchaea group</taxon>
        <taxon>Halobacteria</taxon>
        <taxon>Halobacteriales</taxon>
        <taxon>Haloferacaceae</taxon>
        <taxon>Halorarum</taxon>
    </lineage>
</organism>
<protein>
    <recommendedName>
        <fullName evidence="3">histidinol-phosphatase</fullName>
        <ecNumber evidence="3">3.1.3.15</ecNumber>
    </recommendedName>
</protein>
<dbReference type="RefSeq" id="WP_179168273.1">
    <property type="nucleotide sequence ID" value="NZ_CP058529.1"/>
</dbReference>